<feature type="transmembrane region" description="Helical" evidence="1">
    <location>
        <begin position="80"/>
        <end position="98"/>
    </location>
</feature>
<feature type="transmembrane region" description="Helical" evidence="1">
    <location>
        <begin position="45"/>
        <end position="68"/>
    </location>
</feature>
<organism evidence="2 3">
    <name type="scientific">Podospora appendiculata</name>
    <dbReference type="NCBI Taxonomy" id="314037"/>
    <lineage>
        <taxon>Eukaryota</taxon>
        <taxon>Fungi</taxon>
        <taxon>Dikarya</taxon>
        <taxon>Ascomycota</taxon>
        <taxon>Pezizomycotina</taxon>
        <taxon>Sordariomycetes</taxon>
        <taxon>Sordariomycetidae</taxon>
        <taxon>Sordariales</taxon>
        <taxon>Podosporaceae</taxon>
        <taxon>Podospora</taxon>
    </lineage>
</organism>
<name>A0AAE0X948_9PEZI</name>
<comment type="caution">
    <text evidence="2">The sequence shown here is derived from an EMBL/GenBank/DDBJ whole genome shotgun (WGS) entry which is preliminary data.</text>
</comment>
<evidence type="ECO:0000313" key="2">
    <source>
        <dbReference type="EMBL" id="KAK3688285.1"/>
    </source>
</evidence>
<keyword evidence="1" id="KW-0812">Transmembrane</keyword>
<reference evidence="2" key="2">
    <citation type="submission" date="2023-06" db="EMBL/GenBank/DDBJ databases">
        <authorList>
            <consortium name="Lawrence Berkeley National Laboratory"/>
            <person name="Haridas S."/>
            <person name="Hensen N."/>
            <person name="Bonometti L."/>
            <person name="Westerberg I."/>
            <person name="Brannstrom I.O."/>
            <person name="Guillou S."/>
            <person name="Cros-Aarteil S."/>
            <person name="Calhoun S."/>
            <person name="Kuo A."/>
            <person name="Mondo S."/>
            <person name="Pangilinan J."/>
            <person name="Riley R."/>
            <person name="Labutti K."/>
            <person name="Andreopoulos B."/>
            <person name="Lipzen A."/>
            <person name="Chen C."/>
            <person name="Yanf M."/>
            <person name="Daum C."/>
            <person name="Ng V."/>
            <person name="Clum A."/>
            <person name="Steindorff A."/>
            <person name="Ohm R."/>
            <person name="Martin F."/>
            <person name="Silar P."/>
            <person name="Natvig D."/>
            <person name="Lalanne C."/>
            <person name="Gautier V."/>
            <person name="Ament-Velasquez S.L."/>
            <person name="Kruys A."/>
            <person name="Hutchinson M.I."/>
            <person name="Powell A.J."/>
            <person name="Barry K."/>
            <person name="Miller A.N."/>
            <person name="Grigoriev I.V."/>
            <person name="Debuchy R."/>
            <person name="Gladieux P."/>
            <person name="Thoren M.H."/>
            <person name="Johannesson H."/>
        </authorList>
    </citation>
    <scope>NUCLEOTIDE SEQUENCE</scope>
    <source>
        <strain evidence="2">CBS 314.62</strain>
    </source>
</reference>
<gene>
    <name evidence="2" type="ORF">B0T22DRAFT_459096</name>
</gene>
<keyword evidence="1" id="KW-0472">Membrane</keyword>
<keyword evidence="3" id="KW-1185">Reference proteome</keyword>
<reference evidence="2" key="1">
    <citation type="journal article" date="2023" name="Mol. Phylogenet. Evol.">
        <title>Genome-scale phylogeny and comparative genomics of the fungal order Sordariales.</title>
        <authorList>
            <person name="Hensen N."/>
            <person name="Bonometti L."/>
            <person name="Westerberg I."/>
            <person name="Brannstrom I.O."/>
            <person name="Guillou S."/>
            <person name="Cros-Aarteil S."/>
            <person name="Calhoun S."/>
            <person name="Haridas S."/>
            <person name="Kuo A."/>
            <person name="Mondo S."/>
            <person name="Pangilinan J."/>
            <person name="Riley R."/>
            <person name="LaButti K."/>
            <person name="Andreopoulos B."/>
            <person name="Lipzen A."/>
            <person name="Chen C."/>
            <person name="Yan M."/>
            <person name="Daum C."/>
            <person name="Ng V."/>
            <person name="Clum A."/>
            <person name="Steindorff A."/>
            <person name="Ohm R.A."/>
            <person name="Martin F."/>
            <person name="Silar P."/>
            <person name="Natvig D.O."/>
            <person name="Lalanne C."/>
            <person name="Gautier V."/>
            <person name="Ament-Velasquez S.L."/>
            <person name="Kruys A."/>
            <person name="Hutchinson M.I."/>
            <person name="Powell A.J."/>
            <person name="Barry K."/>
            <person name="Miller A.N."/>
            <person name="Grigoriev I.V."/>
            <person name="Debuchy R."/>
            <person name="Gladieux P."/>
            <person name="Hiltunen Thoren M."/>
            <person name="Johannesson H."/>
        </authorList>
    </citation>
    <scope>NUCLEOTIDE SEQUENCE</scope>
    <source>
        <strain evidence="2">CBS 314.62</strain>
    </source>
</reference>
<protein>
    <submittedName>
        <fullName evidence="2">Uncharacterized protein</fullName>
    </submittedName>
</protein>
<accession>A0AAE0X948</accession>
<dbReference type="Proteomes" id="UP001270362">
    <property type="component" value="Unassembled WGS sequence"/>
</dbReference>
<evidence type="ECO:0000256" key="1">
    <source>
        <dbReference type="SAM" id="Phobius"/>
    </source>
</evidence>
<sequence>MALLVFFSDVAGGPHPWLWLHLIDIAKASSCAVELDGEGGRADEWLVVVLTFDASVFSFLLSFSWSLVPIIGERSAVDRGLGGLTGIIYVKSLLMLMLRRGSRDGNYEYIGLLIILLMYSAQMCAYLPVQFNANRISSKHSWCGLLPSHLGEKG</sequence>
<evidence type="ECO:0000313" key="3">
    <source>
        <dbReference type="Proteomes" id="UP001270362"/>
    </source>
</evidence>
<proteinExistence type="predicted"/>
<dbReference type="AlphaFoldDB" id="A0AAE0X948"/>
<keyword evidence="1" id="KW-1133">Transmembrane helix</keyword>
<dbReference type="EMBL" id="JAULSO010000002">
    <property type="protein sequence ID" value="KAK3688285.1"/>
    <property type="molecule type" value="Genomic_DNA"/>
</dbReference>
<feature type="transmembrane region" description="Helical" evidence="1">
    <location>
        <begin position="110"/>
        <end position="129"/>
    </location>
</feature>